<evidence type="ECO:0000313" key="2">
    <source>
        <dbReference type="Proteomes" id="UP000887159"/>
    </source>
</evidence>
<organism evidence="1 2">
    <name type="scientific">Trichonephila clavipes</name>
    <name type="common">Golden silk orbweaver</name>
    <name type="synonym">Nephila clavipes</name>
    <dbReference type="NCBI Taxonomy" id="2585209"/>
    <lineage>
        <taxon>Eukaryota</taxon>
        <taxon>Metazoa</taxon>
        <taxon>Ecdysozoa</taxon>
        <taxon>Arthropoda</taxon>
        <taxon>Chelicerata</taxon>
        <taxon>Arachnida</taxon>
        <taxon>Araneae</taxon>
        <taxon>Araneomorphae</taxon>
        <taxon>Entelegynae</taxon>
        <taxon>Araneoidea</taxon>
        <taxon>Nephilidae</taxon>
        <taxon>Trichonephila</taxon>
    </lineage>
</organism>
<reference evidence="1" key="1">
    <citation type="submission" date="2020-08" db="EMBL/GenBank/DDBJ databases">
        <title>Multicomponent nature underlies the extraordinary mechanical properties of spider dragline silk.</title>
        <authorList>
            <person name="Kono N."/>
            <person name="Nakamura H."/>
            <person name="Mori M."/>
            <person name="Yoshida Y."/>
            <person name="Ohtoshi R."/>
            <person name="Malay A.D."/>
            <person name="Moran D.A.P."/>
            <person name="Tomita M."/>
            <person name="Numata K."/>
            <person name="Arakawa K."/>
        </authorList>
    </citation>
    <scope>NUCLEOTIDE SEQUENCE</scope>
</reference>
<keyword evidence="2" id="KW-1185">Reference proteome</keyword>
<comment type="caution">
    <text evidence="1">The sequence shown here is derived from an EMBL/GenBank/DDBJ whole genome shotgun (WGS) entry which is preliminary data.</text>
</comment>
<dbReference type="EMBL" id="BMAU01021318">
    <property type="protein sequence ID" value="GFY12857.1"/>
    <property type="molecule type" value="Genomic_DNA"/>
</dbReference>
<dbReference type="Proteomes" id="UP000887159">
    <property type="component" value="Unassembled WGS sequence"/>
</dbReference>
<protein>
    <submittedName>
        <fullName evidence="1">Uncharacterized protein</fullName>
    </submittedName>
</protein>
<accession>A0A8X6SFF5</accession>
<gene>
    <name evidence="1" type="ORF">TNCV_3074171</name>
</gene>
<evidence type="ECO:0000313" key="1">
    <source>
        <dbReference type="EMBL" id="GFY12857.1"/>
    </source>
</evidence>
<proteinExistence type="predicted"/>
<name>A0A8X6SFF5_TRICX</name>
<sequence>MFLLYSNSRVVSEEFLTPDSTLHQRDRFSVHRVASGFEPATRRPLGFHEILEIDSSMDPLDPDNYSSWSTDGEVLLMERNCCVTGNEIKPEDDKIPKEQ</sequence>
<dbReference type="AlphaFoldDB" id="A0A8X6SFF5"/>